<keyword evidence="5" id="KW-1185">Reference proteome</keyword>
<dbReference type="Gene3D" id="3.40.50.150">
    <property type="entry name" value="Vaccinia Virus protein VP39"/>
    <property type="match status" value="1"/>
</dbReference>
<dbReference type="EMBL" id="QKSB01000003">
    <property type="protein sequence ID" value="PZE17726.1"/>
    <property type="molecule type" value="Genomic_DNA"/>
</dbReference>
<reference evidence="4 5" key="1">
    <citation type="submission" date="2018-06" db="EMBL/GenBank/DDBJ databases">
        <title>The draft genome sequence of Crocinitomix sp. SM1701.</title>
        <authorList>
            <person name="Zhang X."/>
        </authorList>
    </citation>
    <scope>NUCLEOTIDE SEQUENCE [LARGE SCALE GENOMIC DNA]</scope>
    <source>
        <strain evidence="4 5">SM1701</strain>
    </source>
</reference>
<dbReference type="Pfam" id="PF03602">
    <property type="entry name" value="Cons_hypoth95"/>
    <property type="match status" value="1"/>
</dbReference>
<sequence>MRVIGGKYKSRRFSPPKNFPSRPTTDFAKESLFNILDNRIEMEGIDVLDCFAGTGNISLEFLSRGANSVLSVDSNFVAFKFIKKTQAEIKEPNWQMVKQDVFKYVPKITKTFDLIFADPPFALKDILKLPSLFLESGCLKDAGDLIIEHGKETDFSKHPNFREIRNYGGVNFSFFTLA</sequence>
<comment type="caution">
    <text evidence="4">The sequence shown here is derived from an EMBL/GenBank/DDBJ whole genome shotgun (WGS) entry which is preliminary data.</text>
</comment>
<dbReference type="OrthoDB" id="9803017at2"/>
<evidence type="ECO:0000313" key="4">
    <source>
        <dbReference type="EMBL" id="PZE17726.1"/>
    </source>
</evidence>
<evidence type="ECO:0000256" key="1">
    <source>
        <dbReference type="ARBA" id="ARBA00022603"/>
    </source>
</evidence>
<dbReference type="PANTHER" id="PTHR43542">
    <property type="entry name" value="METHYLTRANSFERASE"/>
    <property type="match status" value="1"/>
</dbReference>
<keyword evidence="2 4" id="KW-0808">Transferase</keyword>
<dbReference type="CDD" id="cd02440">
    <property type="entry name" value="AdoMet_MTases"/>
    <property type="match status" value="1"/>
</dbReference>
<dbReference type="PIRSF" id="PIRSF004553">
    <property type="entry name" value="CHP00095"/>
    <property type="match status" value="1"/>
</dbReference>
<proteinExistence type="predicted"/>
<dbReference type="GO" id="GO:0031167">
    <property type="term" value="P:rRNA methylation"/>
    <property type="evidence" value="ECO:0007669"/>
    <property type="project" value="InterPro"/>
</dbReference>
<dbReference type="PANTHER" id="PTHR43542:SF1">
    <property type="entry name" value="METHYLTRANSFERASE"/>
    <property type="match status" value="1"/>
</dbReference>
<evidence type="ECO:0000313" key="5">
    <source>
        <dbReference type="Proteomes" id="UP000249248"/>
    </source>
</evidence>
<accession>A0A2W1NIH6</accession>
<dbReference type="InterPro" id="IPR029063">
    <property type="entry name" value="SAM-dependent_MTases_sf"/>
</dbReference>
<protein>
    <submittedName>
        <fullName evidence="4">16S rRNA (Guanine(966)-N(2))-methyltransferase RsmD</fullName>
    </submittedName>
</protein>
<dbReference type="SUPFAM" id="SSF53335">
    <property type="entry name" value="S-adenosyl-L-methionine-dependent methyltransferases"/>
    <property type="match status" value="1"/>
</dbReference>
<dbReference type="PROSITE" id="PS00092">
    <property type="entry name" value="N6_MTASE"/>
    <property type="match status" value="1"/>
</dbReference>
<dbReference type="InterPro" id="IPR002052">
    <property type="entry name" value="DNA_methylase_N6_adenine_CS"/>
</dbReference>
<dbReference type="GO" id="GO:0003676">
    <property type="term" value="F:nucleic acid binding"/>
    <property type="evidence" value="ECO:0007669"/>
    <property type="project" value="InterPro"/>
</dbReference>
<evidence type="ECO:0000256" key="3">
    <source>
        <dbReference type="SAM" id="MobiDB-lite"/>
    </source>
</evidence>
<dbReference type="RefSeq" id="WP_111062686.1">
    <property type="nucleotide sequence ID" value="NZ_JBHUCU010000027.1"/>
</dbReference>
<keyword evidence="1 4" id="KW-0489">Methyltransferase</keyword>
<dbReference type="InterPro" id="IPR004398">
    <property type="entry name" value="RNA_MeTrfase_RsmD"/>
</dbReference>
<evidence type="ECO:0000256" key="2">
    <source>
        <dbReference type="ARBA" id="ARBA00022679"/>
    </source>
</evidence>
<dbReference type="Proteomes" id="UP000249248">
    <property type="component" value="Unassembled WGS sequence"/>
</dbReference>
<dbReference type="GO" id="GO:0008168">
    <property type="term" value="F:methyltransferase activity"/>
    <property type="evidence" value="ECO:0007669"/>
    <property type="project" value="UniProtKB-KW"/>
</dbReference>
<dbReference type="NCBIfam" id="TIGR00095">
    <property type="entry name" value="16S rRNA (guanine(966)-N(2))-methyltransferase RsmD"/>
    <property type="match status" value="1"/>
</dbReference>
<name>A0A2W1NIH6_9FLAO</name>
<feature type="region of interest" description="Disordered" evidence="3">
    <location>
        <begin position="1"/>
        <end position="22"/>
    </location>
</feature>
<dbReference type="AlphaFoldDB" id="A0A2W1NIH6"/>
<gene>
    <name evidence="4" type="primary">rsmD</name>
    <name evidence="4" type="ORF">DNU06_07810</name>
</gene>
<organism evidence="4 5">
    <name type="scientific">Putridiphycobacter roseus</name>
    <dbReference type="NCBI Taxonomy" id="2219161"/>
    <lineage>
        <taxon>Bacteria</taxon>
        <taxon>Pseudomonadati</taxon>
        <taxon>Bacteroidota</taxon>
        <taxon>Flavobacteriia</taxon>
        <taxon>Flavobacteriales</taxon>
        <taxon>Crocinitomicaceae</taxon>
        <taxon>Putridiphycobacter</taxon>
    </lineage>
</organism>